<dbReference type="KEGG" id="cjap:GWK36_13390"/>
<feature type="short sequence motif" description="DGA/G" evidence="6">
    <location>
        <begin position="209"/>
        <end position="211"/>
    </location>
</feature>
<dbReference type="InterPro" id="IPR016035">
    <property type="entry name" value="Acyl_Trfase/lysoPLipase"/>
</dbReference>
<dbReference type="AlphaFoldDB" id="A0A6G7VGT5"/>
<evidence type="ECO:0000256" key="6">
    <source>
        <dbReference type="PROSITE-ProRule" id="PRU01161"/>
    </source>
</evidence>
<dbReference type="Pfam" id="PF01734">
    <property type="entry name" value="Patatin"/>
    <property type="match status" value="1"/>
</dbReference>
<feature type="active site" description="Proton acceptor" evidence="6">
    <location>
        <position position="209"/>
    </location>
</feature>
<organism evidence="9 10">
    <name type="scientific">Caldichromatium japonicum</name>
    <dbReference type="NCBI Taxonomy" id="2699430"/>
    <lineage>
        <taxon>Bacteria</taxon>
        <taxon>Pseudomonadati</taxon>
        <taxon>Pseudomonadota</taxon>
        <taxon>Gammaproteobacteria</taxon>
        <taxon>Chromatiales</taxon>
        <taxon>Chromatiaceae</taxon>
        <taxon>Caldichromatium</taxon>
    </lineage>
</organism>
<feature type="domain" description="PNPLA" evidence="8">
    <location>
        <begin position="28"/>
        <end position="222"/>
    </location>
</feature>
<evidence type="ECO:0000256" key="2">
    <source>
        <dbReference type="ARBA" id="ARBA00022801"/>
    </source>
</evidence>
<dbReference type="Gene3D" id="2.40.160.50">
    <property type="entry name" value="membrane protein fhac: a member of the omp85/tpsb transporter family"/>
    <property type="match status" value="1"/>
</dbReference>
<dbReference type="CDD" id="cd07205">
    <property type="entry name" value="Pat_PNPLA6_PNPLA7_NTE1_like"/>
    <property type="match status" value="1"/>
</dbReference>
<dbReference type="GO" id="GO:0016042">
    <property type="term" value="P:lipid catabolic process"/>
    <property type="evidence" value="ECO:0007669"/>
    <property type="project" value="UniProtKB-UniRule"/>
</dbReference>
<protein>
    <submittedName>
        <fullName evidence="9">BamA/TamA family outer membrane protein</fullName>
    </submittedName>
</protein>
<evidence type="ECO:0000256" key="1">
    <source>
        <dbReference type="ARBA" id="ARBA00004370"/>
    </source>
</evidence>
<dbReference type="EMBL" id="CP048029">
    <property type="protein sequence ID" value="QIK39259.1"/>
    <property type="molecule type" value="Genomic_DNA"/>
</dbReference>
<keyword evidence="2 6" id="KW-0378">Hydrolase</keyword>
<dbReference type="SUPFAM" id="SSF52151">
    <property type="entry name" value="FabD/lysophospholipase-like"/>
    <property type="match status" value="1"/>
</dbReference>
<dbReference type="GO" id="GO:0016787">
    <property type="term" value="F:hydrolase activity"/>
    <property type="evidence" value="ECO:0007669"/>
    <property type="project" value="UniProtKB-UniRule"/>
</dbReference>
<feature type="chain" id="PRO_5026168164" evidence="7">
    <location>
        <begin position="21"/>
        <end position="744"/>
    </location>
</feature>
<feature type="active site" description="Nucleophile" evidence="6">
    <location>
        <position position="61"/>
    </location>
</feature>
<sequence length="744" mass="82040">MVLSLSVLVMLACPAAKPFAAERPKIGLALSGGGARGAAHIGVLKVLEALQIPIDYIAGTSMGAIVGGLYAIGLSPAEIEQIVAEIDWTEIFNDQADRPSQRMRHKFEDRNTLIQTRPGVQEDKRKVNLTPALIQGQKLDLALRRYTLPARRIQNFDQLRIPYRAVATDVVTGEAVILDKGDLATAIRASMAVPAVFAPVEIGDRLLVDGGLAMNLPVSIVRTMGAEIIIAVDVSGPRREREEITDVFSMLDQIASLITWRNTQEQIETLSPRDILITPALGSEVLANEFTKMPRAISLGEQAARALHPRLATLALPPDRYAAYRAQNPQAAYQEQPIIRAIRIDNRSRLSERLISERIWTKPGERLDPAAIERQIAQIYDLDDFESVRYYLENQSDGEATLVIVAHEKSWGTSSLQAGLEFSSTTAGDSRFNIGLAYTRLPLNAFNGEWRIQTQLGEEPALYTSLYQPLDPLERWYLGLGVGYLNENLMLFEPNVHNRPIAEYQLARTGGELELGRNLGNWGRLGVRYGRFWGQAEQRIGDVHYPDYEFDLGELGLRFTLDTLDNLSLPRQGWLIETRLLGSRTELGASADYDQFSLDLLHAQTLGPDSLLLGLGFAGDLGGETPPQSYQRLGGFLNLSGFNQNELLGIYRGLARAIYLHDLKTPLLKTYAGASLEVGNVWAERSQIGWEGLRLAGSLFLGADTPIGPLYLGYGQADGGYGALYLLLGRPWGGLREGIGTTYY</sequence>
<evidence type="ECO:0000256" key="7">
    <source>
        <dbReference type="SAM" id="SignalP"/>
    </source>
</evidence>
<evidence type="ECO:0000256" key="3">
    <source>
        <dbReference type="ARBA" id="ARBA00022963"/>
    </source>
</evidence>
<dbReference type="InterPro" id="IPR000184">
    <property type="entry name" value="Bac_surfAg_D15"/>
</dbReference>
<keyword evidence="10" id="KW-1185">Reference proteome</keyword>
<keyword evidence="4 6" id="KW-0443">Lipid metabolism</keyword>
<dbReference type="PANTHER" id="PTHR14226">
    <property type="entry name" value="NEUROPATHY TARGET ESTERASE/SWISS CHEESE D.MELANOGASTER"/>
    <property type="match status" value="1"/>
</dbReference>
<keyword evidence="5" id="KW-0472">Membrane</keyword>
<comment type="subcellular location">
    <subcellularLocation>
        <location evidence="1">Membrane</location>
    </subcellularLocation>
</comment>
<dbReference type="Gene3D" id="3.10.20.310">
    <property type="entry name" value="membrane protein fhac"/>
    <property type="match status" value="1"/>
</dbReference>
<evidence type="ECO:0000313" key="10">
    <source>
        <dbReference type="Proteomes" id="UP000502699"/>
    </source>
</evidence>
<proteinExistence type="predicted"/>
<dbReference type="PROSITE" id="PS51635">
    <property type="entry name" value="PNPLA"/>
    <property type="match status" value="1"/>
</dbReference>
<accession>A0A6G7VGT5</accession>
<gene>
    <name evidence="9" type="ORF">GWK36_13390</name>
</gene>
<dbReference type="InterPro" id="IPR002641">
    <property type="entry name" value="PNPLA_dom"/>
</dbReference>
<evidence type="ECO:0000256" key="5">
    <source>
        <dbReference type="ARBA" id="ARBA00023136"/>
    </source>
</evidence>
<feature type="short sequence motif" description="GXSXG" evidence="6">
    <location>
        <begin position="59"/>
        <end position="63"/>
    </location>
</feature>
<feature type="signal peptide" evidence="7">
    <location>
        <begin position="1"/>
        <end position="20"/>
    </location>
</feature>
<dbReference type="Gene3D" id="3.40.1090.10">
    <property type="entry name" value="Cytosolic phospholipase A2 catalytic domain"/>
    <property type="match status" value="2"/>
</dbReference>
<dbReference type="Pfam" id="PF01103">
    <property type="entry name" value="Omp85"/>
    <property type="match status" value="1"/>
</dbReference>
<name>A0A6G7VGT5_9GAMM</name>
<reference evidence="10" key="1">
    <citation type="submission" date="2020-01" db="EMBL/GenBank/DDBJ databases">
        <title>Caldichromatium gen. nov., sp. nov., a thermophilic purple sulfur bacterium member of the family Chromatiaceae isolated from Nakabusa hot spring, Japan.</title>
        <authorList>
            <person name="Saini M.K."/>
            <person name="Hanada S."/>
            <person name="Tank M."/>
        </authorList>
    </citation>
    <scope>NUCLEOTIDE SEQUENCE [LARGE SCALE GENOMIC DNA]</scope>
    <source>
        <strain evidence="10">No.7</strain>
    </source>
</reference>
<dbReference type="Proteomes" id="UP000502699">
    <property type="component" value="Chromosome"/>
</dbReference>
<keyword evidence="3 6" id="KW-0442">Lipid degradation</keyword>
<evidence type="ECO:0000313" key="9">
    <source>
        <dbReference type="EMBL" id="QIK39259.1"/>
    </source>
</evidence>
<dbReference type="GO" id="GO:0019867">
    <property type="term" value="C:outer membrane"/>
    <property type="evidence" value="ECO:0007669"/>
    <property type="project" value="InterPro"/>
</dbReference>
<keyword evidence="7" id="KW-0732">Signal</keyword>
<evidence type="ECO:0000259" key="8">
    <source>
        <dbReference type="PROSITE" id="PS51635"/>
    </source>
</evidence>
<dbReference type="InterPro" id="IPR050301">
    <property type="entry name" value="NTE"/>
</dbReference>
<feature type="short sequence motif" description="GXGXXG" evidence="6">
    <location>
        <begin position="32"/>
        <end position="37"/>
    </location>
</feature>
<dbReference type="PANTHER" id="PTHR14226:SF29">
    <property type="entry name" value="NEUROPATHY TARGET ESTERASE SWS"/>
    <property type="match status" value="1"/>
</dbReference>
<evidence type="ECO:0000256" key="4">
    <source>
        <dbReference type="ARBA" id="ARBA00023098"/>
    </source>
</evidence>